<dbReference type="InterPro" id="IPR022284">
    <property type="entry name" value="GPAT/DHAPAT"/>
</dbReference>
<evidence type="ECO:0000256" key="4">
    <source>
        <dbReference type="ARBA" id="ARBA00023136"/>
    </source>
</evidence>
<dbReference type="InterPro" id="IPR045520">
    <property type="entry name" value="GPAT/DHAPAT_C"/>
</dbReference>
<keyword evidence="4" id="KW-0472">Membrane</keyword>
<dbReference type="SMART" id="SM00563">
    <property type="entry name" value="PlsC"/>
    <property type="match status" value="1"/>
</dbReference>
<dbReference type="InterPro" id="IPR041728">
    <property type="entry name" value="GPAT/DHAPAT_LPLAT"/>
</dbReference>
<dbReference type="Pfam" id="PF19277">
    <property type="entry name" value="GPAT_C"/>
    <property type="match status" value="1"/>
</dbReference>
<reference evidence="8 9" key="1">
    <citation type="submission" date="2020-11" db="EMBL/GenBank/DDBJ databases">
        <title>Kefir isolates.</title>
        <authorList>
            <person name="Marcisauskas S."/>
            <person name="Kim Y."/>
            <person name="Blasche S."/>
        </authorList>
    </citation>
    <scope>NUCLEOTIDE SEQUENCE [LARGE SCALE GENOMIC DNA]</scope>
    <source>
        <strain evidence="8 9">KR</strain>
    </source>
</reference>
<evidence type="ECO:0000256" key="5">
    <source>
        <dbReference type="ARBA" id="ARBA00023315"/>
    </source>
</evidence>
<protein>
    <recommendedName>
        <fullName evidence="7">Phospholipid/glycerol acyltransferase domain-containing protein</fullName>
    </recommendedName>
</protein>
<dbReference type="SUPFAM" id="SSF69593">
    <property type="entry name" value="Glycerol-3-phosphate (1)-acyltransferase"/>
    <property type="match status" value="1"/>
</dbReference>
<dbReference type="AlphaFoldDB" id="A0A9P6VUL6"/>
<dbReference type="OrthoDB" id="10255570at2759"/>
<dbReference type="GO" id="GO:0006631">
    <property type="term" value="P:fatty acid metabolic process"/>
    <property type="evidence" value="ECO:0007669"/>
    <property type="project" value="TreeGrafter"/>
</dbReference>
<sequence length="844" mass="94339">MAVKTTRQRREPATLATLGPDDPEALLGVDIAPRTRPPSVVTVVDPGLTALQPVMAVSEIESLAAMRQATRPPPKRKNKEQRNLVENHQAHIRADPIEFSKQLSLWATGTGWRAYTDYIGGRVFYSGYSEECVRSVLASSQVNDRIRLIAEQQVSAAGLPPGPQRDKRRAKIEADLRKDAEKIANGLVTRMDNVRFLRGFGALVNNLLVRMYHQGLEISIPQYARFKEIAQLAASKKQSLLILPCHKSHIDYLTISWLFFRLGLSLPHIIAGENLNMPILGPVLSKCGAVFIRRSFGDDPMYSTVVKEYIEELLENGKNIECFIEGTRSRTGKLLPPKLGILKYVLDALDRGRTEDVWICPISLQYDKVIETESYVNELLGNPKEKETLAGLLLNTRVIQLQLGRIDVRFQEPFSLKGWLDDQKKRRTAPVDAPPGSRKPKSDQTTLLRALGYEVLAGINDCAIIMPAGLVGTVMLTIRGRGIGKRELVAKVVWLKSAIEARGGKVADFGEMTVEEVVDRALLVLKDLIGEQQGLIEPTYHPISRFELSFYRNQVIHLFVEEAMLCAVLYTRVKAGGAAPSQRLEKADCLHELQFISRLLSNEFIYSPEGLEANAERTFQSLETDQVILTEETLVGLNPQERALGRENFDFFCFLLWPFIDTYWLAAVSLFALAPLSPPPSAEEPVAWYLEKSFQSSAQLLAKTLFAQGDVSYLEAVNQATLLNAFQKLVDVGVLLTLRSSSVAANAAISSKTGKDGQKKLPKKPASVPLMALHPDWVPRRTADGSIAPEGKLWEFVDRLSRFRREGKNRRDNKTVSKRVVEYSAYIHNKSTSDFWADKRQANL</sequence>
<dbReference type="GO" id="GO:0031966">
    <property type="term" value="C:mitochondrial membrane"/>
    <property type="evidence" value="ECO:0007669"/>
    <property type="project" value="TreeGrafter"/>
</dbReference>
<dbReference type="PANTHER" id="PTHR12563:SF17">
    <property type="entry name" value="DIHYDROXYACETONE PHOSPHATE ACYLTRANSFERASE"/>
    <property type="match status" value="1"/>
</dbReference>
<comment type="subcellular location">
    <subcellularLocation>
        <location evidence="1">Endomembrane system</location>
        <topology evidence="1">Peripheral membrane protein</topology>
    </subcellularLocation>
</comment>
<evidence type="ECO:0000256" key="1">
    <source>
        <dbReference type="ARBA" id="ARBA00004184"/>
    </source>
</evidence>
<comment type="caution">
    <text evidence="8">The sequence shown here is derived from an EMBL/GenBank/DDBJ whole genome shotgun (WGS) entry which is preliminary data.</text>
</comment>
<evidence type="ECO:0000313" key="9">
    <source>
        <dbReference type="Proteomes" id="UP000777482"/>
    </source>
</evidence>
<keyword evidence="9" id="KW-1185">Reference proteome</keyword>
<keyword evidence="5" id="KW-0012">Acyltransferase</keyword>
<dbReference type="EMBL" id="PUHQ01000154">
    <property type="protein sequence ID" value="KAG0654294.1"/>
    <property type="molecule type" value="Genomic_DNA"/>
</dbReference>
<evidence type="ECO:0000256" key="3">
    <source>
        <dbReference type="ARBA" id="ARBA00022679"/>
    </source>
</evidence>
<evidence type="ECO:0000256" key="6">
    <source>
        <dbReference type="SAM" id="MobiDB-lite"/>
    </source>
</evidence>
<dbReference type="GO" id="GO:0006072">
    <property type="term" value="P:glycerol-3-phosphate metabolic process"/>
    <property type="evidence" value="ECO:0007669"/>
    <property type="project" value="TreeGrafter"/>
</dbReference>
<dbReference type="GO" id="GO:0019432">
    <property type="term" value="P:triglyceride biosynthetic process"/>
    <property type="evidence" value="ECO:0007669"/>
    <property type="project" value="TreeGrafter"/>
</dbReference>
<name>A0A9P6VUL6_RHOMI</name>
<dbReference type="CDD" id="cd07993">
    <property type="entry name" value="LPLAT_DHAPAT-like"/>
    <property type="match status" value="1"/>
</dbReference>
<accession>A0A9P6VUL6</accession>
<dbReference type="Pfam" id="PF01553">
    <property type="entry name" value="Acyltransferase"/>
    <property type="match status" value="1"/>
</dbReference>
<dbReference type="GO" id="GO:0004366">
    <property type="term" value="F:glycerol-3-phosphate O-acyltransferase activity"/>
    <property type="evidence" value="ECO:0007669"/>
    <property type="project" value="TreeGrafter"/>
</dbReference>
<organism evidence="8 9">
    <name type="scientific">Rhodotorula mucilaginosa</name>
    <name type="common">Yeast</name>
    <name type="synonym">Rhodotorula rubra</name>
    <dbReference type="NCBI Taxonomy" id="5537"/>
    <lineage>
        <taxon>Eukaryota</taxon>
        <taxon>Fungi</taxon>
        <taxon>Dikarya</taxon>
        <taxon>Basidiomycota</taxon>
        <taxon>Pucciniomycotina</taxon>
        <taxon>Microbotryomycetes</taxon>
        <taxon>Sporidiobolales</taxon>
        <taxon>Sporidiobolaceae</taxon>
        <taxon>Rhodotorula</taxon>
    </lineage>
</organism>
<dbReference type="GO" id="GO:0008654">
    <property type="term" value="P:phospholipid biosynthetic process"/>
    <property type="evidence" value="ECO:0007669"/>
    <property type="project" value="TreeGrafter"/>
</dbReference>
<feature type="domain" description="Phospholipid/glycerol acyltransferase" evidence="7">
    <location>
        <begin position="240"/>
        <end position="367"/>
    </location>
</feature>
<evidence type="ECO:0000313" key="8">
    <source>
        <dbReference type="EMBL" id="KAG0654294.1"/>
    </source>
</evidence>
<dbReference type="Proteomes" id="UP000777482">
    <property type="component" value="Unassembled WGS sequence"/>
</dbReference>
<evidence type="ECO:0000256" key="2">
    <source>
        <dbReference type="ARBA" id="ARBA00007937"/>
    </source>
</evidence>
<evidence type="ECO:0000259" key="7">
    <source>
        <dbReference type="SMART" id="SM00563"/>
    </source>
</evidence>
<comment type="similarity">
    <text evidence="2">Belongs to the GPAT/DAPAT family.</text>
</comment>
<feature type="region of interest" description="Disordered" evidence="6">
    <location>
        <begin position="1"/>
        <end position="22"/>
    </location>
</feature>
<dbReference type="InterPro" id="IPR002123">
    <property type="entry name" value="Plipid/glycerol_acylTrfase"/>
</dbReference>
<keyword evidence="3" id="KW-0808">Transferase</keyword>
<proteinExistence type="inferred from homology"/>
<gene>
    <name evidence="8" type="ORF">C6P46_001814</name>
</gene>
<dbReference type="PANTHER" id="PTHR12563">
    <property type="entry name" value="GLYCEROL-3-PHOSPHATE ACYLTRANSFERASE"/>
    <property type="match status" value="1"/>
</dbReference>
<dbReference type="GO" id="GO:0012505">
    <property type="term" value="C:endomembrane system"/>
    <property type="evidence" value="ECO:0007669"/>
    <property type="project" value="UniProtKB-SubCell"/>
</dbReference>